<feature type="region of interest" description="Disordered" evidence="1">
    <location>
        <begin position="1"/>
        <end position="59"/>
    </location>
</feature>
<dbReference type="AlphaFoldDB" id="A0A6P1BAD9"/>
<proteinExistence type="predicted"/>
<dbReference type="Proteomes" id="UP000468531">
    <property type="component" value="Unassembled WGS sequence"/>
</dbReference>
<sequence>MLPPRIPPPKPPPCIPPPKPPPCMPPPMAPAKPPPWPPPKPPPPPCPPPPPPPPLARAAGASATLTASVAAVRHVRSLFFMKSSLIGTAANLVSPHASMIRRRKRTADFNLQMRQILTQDLELANERGHAEITMIAARISLAEIDGHLAGITG</sequence>
<feature type="compositionally biased region" description="Pro residues" evidence="1">
    <location>
        <begin position="1"/>
        <end position="55"/>
    </location>
</feature>
<gene>
    <name evidence="2" type="ORF">FNJ47_06110</name>
</gene>
<dbReference type="EMBL" id="VKHP01000014">
    <property type="protein sequence ID" value="NEU95416.1"/>
    <property type="molecule type" value="Genomic_DNA"/>
</dbReference>
<evidence type="ECO:0000313" key="3">
    <source>
        <dbReference type="Proteomes" id="UP000468531"/>
    </source>
</evidence>
<comment type="caution">
    <text evidence="2">The sequence shown here is derived from an EMBL/GenBank/DDBJ whole genome shotgun (WGS) entry which is preliminary data.</text>
</comment>
<keyword evidence="3" id="KW-1185">Reference proteome</keyword>
<evidence type="ECO:0000256" key="1">
    <source>
        <dbReference type="SAM" id="MobiDB-lite"/>
    </source>
</evidence>
<evidence type="ECO:0000313" key="2">
    <source>
        <dbReference type="EMBL" id="NEU95416.1"/>
    </source>
</evidence>
<protein>
    <submittedName>
        <fullName evidence="2">Uncharacterized protein</fullName>
    </submittedName>
</protein>
<name>A0A6P1BAD9_9BRAD</name>
<accession>A0A6P1BAD9</accession>
<reference evidence="2 3" key="1">
    <citation type="journal article" date="2020" name="Arch. Microbiol.">
        <title>Bradyrhizobium uaiense sp. nov., a new highly efficient cowpea symbiont.</title>
        <authorList>
            <person name="Cabral Michel D."/>
            <person name="Azarias Guimaraes A."/>
            <person name="Martins da Costa E."/>
            <person name="Soares de Carvalho T."/>
            <person name="Balsanelli E."/>
            <person name="Willems A."/>
            <person name="Maltempi de Souza E."/>
            <person name="de Souza Moreira F.M."/>
        </authorList>
    </citation>
    <scope>NUCLEOTIDE SEQUENCE [LARGE SCALE GENOMIC DNA]</scope>
    <source>
        <strain evidence="2 3">UFLA 03-164</strain>
    </source>
</reference>
<organism evidence="2 3">
    <name type="scientific">Bradyrhizobium uaiense</name>
    <dbReference type="NCBI Taxonomy" id="2594946"/>
    <lineage>
        <taxon>Bacteria</taxon>
        <taxon>Pseudomonadati</taxon>
        <taxon>Pseudomonadota</taxon>
        <taxon>Alphaproteobacteria</taxon>
        <taxon>Hyphomicrobiales</taxon>
        <taxon>Nitrobacteraceae</taxon>
        <taxon>Bradyrhizobium</taxon>
    </lineage>
</organism>
<dbReference type="PRINTS" id="PR01217">
    <property type="entry name" value="PRICHEXTENSN"/>
</dbReference>